<feature type="signal peptide" evidence="2">
    <location>
        <begin position="1"/>
        <end position="22"/>
    </location>
</feature>
<feature type="compositionally biased region" description="Basic and acidic residues" evidence="1">
    <location>
        <begin position="131"/>
        <end position="140"/>
    </location>
</feature>
<protein>
    <recommendedName>
        <fullName evidence="5">YXWGXW repeat-containing protein</fullName>
    </recommendedName>
</protein>
<evidence type="ECO:0000313" key="4">
    <source>
        <dbReference type="Proteomes" id="UP000199679"/>
    </source>
</evidence>
<dbReference type="EMBL" id="LT629740">
    <property type="protein sequence ID" value="SDS04655.1"/>
    <property type="molecule type" value="Genomic_DNA"/>
</dbReference>
<organism evidence="3 4">
    <name type="scientific">Mucilaginibacter mallensis</name>
    <dbReference type="NCBI Taxonomy" id="652787"/>
    <lineage>
        <taxon>Bacteria</taxon>
        <taxon>Pseudomonadati</taxon>
        <taxon>Bacteroidota</taxon>
        <taxon>Sphingobacteriia</taxon>
        <taxon>Sphingobacteriales</taxon>
        <taxon>Sphingobacteriaceae</taxon>
        <taxon>Mucilaginibacter</taxon>
    </lineage>
</organism>
<dbReference type="Proteomes" id="UP000199679">
    <property type="component" value="Chromosome I"/>
</dbReference>
<evidence type="ECO:0000256" key="2">
    <source>
        <dbReference type="SAM" id="SignalP"/>
    </source>
</evidence>
<keyword evidence="2" id="KW-0732">Signal</keyword>
<gene>
    <name evidence="3" type="ORF">SAMN05216490_0439</name>
</gene>
<dbReference type="RefSeq" id="WP_197684549.1">
    <property type="nucleotide sequence ID" value="NZ_LT629740.1"/>
</dbReference>
<keyword evidence="4" id="KW-1185">Reference proteome</keyword>
<accession>A0A1H1P0U5</accession>
<evidence type="ECO:0000313" key="3">
    <source>
        <dbReference type="EMBL" id="SDS04655.1"/>
    </source>
</evidence>
<feature type="region of interest" description="Disordered" evidence="1">
    <location>
        <begin position="131"/>
        <end position="182"/>
    </location>
</feature>
<feature type="chain" id="PRO_5009256072" description="YXWGXW repeat-containing protein" evidence="2">
    <location>
        <begin position="23"/>
        <end position="182"/>
    </location>
</feature>
<name>A0A1H1P0U5_MUCMA</name>
<feature type="compositionally biased region" description="Basic and acidic residues" evidence="1">
    <location>
        <begin position="150"/>
        <end position="182"/>
    </location>
</feature>
<dbReference type="STRING" id="652787.SAMN05216490_0439"/>
<dbReference type="AlphaFoldDB" id="A0A1H1P0U5"/>
<reference evidence="3 4" key="1">
    <citation type="submission" date="2016-10" db="EMBL/GenBank/DDBJ databases">
        <authorList>
            <person name="de Groot N.N."/>
        </authorList>
    </citation>
    <scope>NUCLEOTIDE SEQUENCE [LARGE SCALE GENOMIC DNA]</scope>
    <source>
        <strain evidence="3 4">MP1X4</strain>
    </source>
</reference>
<sequence>MKKLIFMAVILFSCLSFKFADAQVHFSVGINIGSQPEWGPVGYDHADYYYMPDIDSYYDVNAHQYVYFSNNVWVHSRGLPPRYSNYDVYHGYKVVVNQSTPWVHHDQIRARYAQYRGRRDQVVIRDSHDDKYRNHWHGDNGHGGGGHYDNGGHGDNGHGDHGHGDNGHGHGDNGQGHGHDGR</sequence>
<evidence type="ECO:0000256" key="1">
    <source>
        <dbReference type="SAM" id="MobiDB-lite"/>
    </source>
</evidence>
<proteinExistence type="predicted"/>
<evidence type="ECO:0008006" key="5">
    <source>
        <dbReference type="Google" id="ProtNLM"/>
    </source>
</evidence>